<protein>
    <recommendedName>
        <fullName evidence="4">DUF3080 domain-containing protein</fullName>
    </recommendedName>
</protein>
<evidence type="ECO:0000313" key="3">
    <source>
        <dbReference type="Proteomes" id="UP001236258"/>
    </source>
</evidence>
<keyword evidence="1" id="KW-1133">Transmembrane helix</keyword>
<comment type="caution">
    <text evidence="2">The sequence shown here is derived from an EMBL/GenBank/DDBJ whole genome shotgun (WGS) entry which is preliminary data.</text>
</comment>
<sequence length="354" mass="40641">MLLLRKLTKALLWLILGILLLVLSLYALLLAINWQDQTPSGDALLLQSFLHYDASIADELNGYHYLQEHSDPALLPVSDELRALFMACDRANCHDKLTAASADLVALLAEHQALLEFYRQLLQFRYWQETPLSHQSQIPWYQPVMHAQRLYMMQIWLKVQAGDVITAQQLLQNDLQFWRMVIRQNHHLLGSMISRAALQRHFAFSQMLLAPLEPDHPIALAPASWHAPFSAEELSLKRAIAGEWVFSSSYIDEMLAAPFKDLGTSFSEQLTMWLLKPFLLPQATANDYATQLLACLGKSQAGDLRWYHWFYNPLGKMLKQDMCSHYQRYSLQELEQLRLDTLAKLNGVNSPEPP</sequence>
<keyword evidence="1" id="KW-0472">Membrane</keyword>
<gene>
    <name evidence="2" type="ORF">Q3O59_13970</name>
</gene>
<accession>A0ABT9GT22</accession>
<dbReference type="RefSeq" id="WP_305946170.1">
    <property type="nucleotide sequence ID" value="NZ_JAUZVY010000006.1"/>
</dbReference>
<keyword evidence="1" id="KW-0812">Transmembrane</keyword>
<proteinExistence type="predicted"/>
<evidence type="ECO:0008006" key="4">
    <source>
        <dbReference type="Google" id="ProtNLM"/>
    </source>
</evidence>
<reference evidence="2 3" key="1">
    <citation type="submission" date="2023-08" db="EMBL/GenBank/DDBJ databases">
        <authorList>
            <person name="Joshi A."/>
            <person name="Thite S."/>
        </authorList>
    </citation>
    <scope>NUCLEOTIDE SEQUENCE [LARGE SCALE GENOMIC DNA]</scope>
    <source>
        <strain evidence="2 3">1E1</strain>
    </source>
</reference>
<dbReference type="EMBL" id="JAUZVY010000006">
    <property type="protein sequence ID" value="MDP4530131.1"/>
    <property type="molecule type" value="Genomic_DNA"/>
</dbReference>
<organism evidence="2 3">
    <name type="scientific">Alkalimonas delamerensis</name>
    <dbReference type="NCBI Taxonomy" id="265981"/>
    <lineage>
        <taxon>Bacteria</taxon>
        <taxon>Pseudomonadati</taxon>
        <taxon>Pseudomonadota</taxon>
        <taxon>Gammaproteobacteria</taxon>
        <taxon>Alkalimonas</taxon>
    </lineage>
</organism>
<evidence type="ECO:0000256" key="1">
    <source>
        <dbReference type="SAM" id="Phobius"/>
    </source>
</evidence>
<keyword evidence="3" id="KW-1185">Reference proteome</keyword>
<dbReference type="Proteomes" id="UP001236258">
    <property type="component" value="Unassembled WGS sequence"/>
</dbReference>
<feature type="transmembrane region" description="Helical" evidence="1">
    <location>
        <begin position="12"/>
        <end position="34"/>
    </location>
</feature>
<name>A0ABT9GT22_9GAMM</name>
<evidence type="ECO:0000313" key="2">
    <source>
        <dbReference type="EMBL" id="MDP4530131.1"/>
    </source>
</evidence>